<dbReference type="EMBL" id="BARS01040164">
    <property type="protein sequence ID" value="GAG32739.1"/>
    <property type="molecule type" value="Genomic_DNA"/>
</dbReference>
<feature type="non-terminal residue" evidence="1">
    <location>
        <position position="30"/>
    </location>
</feature>
<name>X0WP21_9ZZZZ</name>
<sequence length="30" mass="3460">MFIFDLVLMSNIFIDAAEVINVEYPNPLKC</sequence>
<protein>
    <submittedName>
        <fullName evidence="1">Uncharacterized protein</fullName>
    </submittedName>
</protein>
<dbReference type="AlphaFoldDB" id="X0WP21"/>
<proteinExistence type="predicted"/>
<evidence type="ECO:0000313" key="1">
    <source>
        <dbReference type="EMBL" id="GAG32739.1"/>
    </source>
</evidence>
<comment type="caution">
    <text evidence="1">The sequence shown here is derived from an EMBL/GenBank/DDBJ whole genome shotgun (WGS) entry which is preliminary data.</text>
</comment>
<gene>
    <name evidence="1" type="ORF">S01H1_61270</name>
</gene>
<organism evidence="1">
    <name type="scientific">marine sediment metagenome</name>
    <dbReference type="NCBI Taxonomy" id="412755"/>
    <lineage>
        <taxon>unclassified sequences</taxon>
        <taxon>metagenomes</taxon>
        <taxon>ecological metagenomes</taxon>
    </lineage>
</organism>
<accession>X0WP21</accession>
<reference evidence="1" key="1">
    <citation type="journal article" date="2014" name="Front. Microbiol.">
        <title>High frequency of phylogenetically diverse reductive dehalogenase-homologous genes in deep subseafloor sedimentary metagenomes.</title>
        <authorList>
            <person name="Kawai M."/>
            <person name="Futagami T."/>
            <person name="Toyoda A."/>
            <person name="Takaki Y."/>
            <person name="Nishi S."/>
            <person name="Hori S."/>
            <person name="Arai W."/>
            <person name="Tsubouchi T."/>
            <person name="Morono Y."/>
            <person name="Uchiyama I."/>
            <person name="Ito T."/>
            <person name="Fujiyama A."/>
            <person name="Inagaki F."/>
            <person name="Takami H."/>
        </authorList>
    </citation>
    <scope>NUCLEOTIDE SEQUENCE</scope>
    <source>
        <strain evidence="1">Expedition CK06-06</strain>
    </source>
</reference>